<dbReference type="InParanoid" id="A0A2K2CRI3"/>
<keyword evidence="4" id="KW-1185">Reference proteome</keyword>
<dbReference type="AlphaFoldDB" id="A0A2K2CRI3"/>
<evidence type="ECO:0000313" key="2">
    <source>
        <dbReference type="EMBL" id="PNT64641.1"/>
    </source>
</evidence>
<evidence type="ECO:0000313" key="4">
    <source>
        <dbReference type="Proteomes" id="UP000008810"/>
    </source>
</evidence>
<accession>A0A2K2CRI3</accession>
<protein>
    <submittedName>
        <fullName evidence="2 3">Uncharacterized protein</fullName>
    </submittedName>
</protein>
<reference evidence="3" key="3">
    <citation type="submission" date="2018-08" db="UniProtKB">
        <authorList>
            <consortium name="EnsemblPlants"/>
        </authorList>
    </citation>
    <scope>IDENTIFICATION</scope>
    <source>
        <strain evidence="3">cv. Bd21</strain>
    </source>
</reference>
<feature type="region of interest" description="Disordered" evidence="1">
    <location>
        <begin position="26"/>
        <end position="48"/>
    </location>
</feature>
<reference evidence="2 3" key="1">
    <citation type="journal article" date="2010" name="Nature">
        <title>Genome sequencing and analysis of the model grass Brachypodium distachyon.</title>
        <authorList>
            <consortium name="International Brachypodium Initiative"/>
        </authorList>
    </citation>
    <scope>NUCLEOTIDE SEQUENCE [LARGE SCALE GENOMIC DNA]</scope>
    <source>
        <strain evidence="2 3">Bd21</strain>
    </source>
</reference>
<dbReference type="Gramene" id="PNT64641">
    <property type="protein sequence ID" value="PNT64641"/>
    <property type="gene ID" value="BRADI_4g30791v3"/>
</dbReference>
<evidence type="ECO:0000256" key="1">
    <source>
        <dbReference type="SAM" id="MobiDB-lite"/>
    </source>
</evidence>
<dbReference type="EMBL" id="CM000883">
    <property type="protein sequence ID" value="PNT64641.1"/>
    <property type="molecule type" value="Genomic_DNA"/>
</dbReference>
<name>A0A2K2CRI3_BRADI</name>
<dbReference type="Proteomes" id="UP000008810">
    <property type="component" value="Chromosome 4"/>
</dbReference>
<gene>
    <name evidence="2" type="ORF">BRADI_4g30791v3</name>
</gene>
<reference evidence="2" key="2">
    <citation type="submission" date="2017-06" db="EMBL/GenBank/DDBJ databases">
        <title>WGS assembly of Brachypodium distachyon.</title>
        <authorList>
            <consortium name="The International Brachypodium Initiative"/>
            <person name="Lucas S."/>
            <person name="Harmon-Smith M."/>
            <person name="Lail K."/>
            <person name="Tice H."/>
            <person name="Grimwood J."/>
            <person name="Bruce D."/>
            <person name="Barry K."/>
            <person name="Shu S."/>
            <person name="Lindquist E."/>
            <person name="Wang M."/>
            <person name="Pitluck S."/>
            <person name="Vogel J.P."/>
            <person name="Garvin D.F."/>
            <person name="Mockler T.C."/>
            <person name="Schmutz J."/>
            <person name="Rokhsar D."/>
            <person name="Bevan M.W."/>
        </authorList>
    </citation>
    <scope>NUCLEOTIDE SEQUENCE</scope>
    <source>
        <strain evidence="2">Bd21</strain>
    </source>
</reference>
<evidence type="ECO:0000313" key="3">
    <source>
        <dbReference type="EnsemblPlants" id="PNT64641"/>
    </source>
</evidence>
<dbReference type="EnsemblPlants" id="PNT64641">
    <property type="protein sequence ID" value="PNT64641"/>
    <property type="gene ID" value="BRADI_4g30791v3"/>
</dbReference>
<proteinExistence type="predicted"/>
<sequence>MAVPEKVKYQGRERGNQQGLKEMVQQGEVDAGGEEDHTGAVPGVRSRRRWRLRQGLGDWETKRERDS</sequence>
<organism evidence="2">
    <name type="scientific">Brachypodium distachyon</name>
    <name type="common">Purple false brome</name>
    <name type="synonym">Trachynia distachya</name>
    <dbReference type="NCBI Taxonomy" id="15368"/>
    <lineage>
        <taxon>Eukaryota</taxon>
        <taxon>Viridiplantae</taxon>
        <taxon>Streptophyta</taxon>
        <taxon>Embryophyta</taxon>
        <taxon>Tracheophyta</taxon>
        <taxon>Spermatophyta</taxon>
        <taxon>Magnoliopsida</taxon>
        <taxon>Liliopsida</taxon>
        <taxon>Poales</taxon>
        <taxon>Poaceae</taxon>
        <taxon>BOP clade</taxon>
        <taxon>Pooideae</taxon>
        <taxon>Stipodae</taxon>
        <taxon>Brachypodieae</taxon>
        <taxon>Brachypodium</taxon>
    </lineage>
</organism>